<dbReference type="Proteomes" id="UP001157006">
    <property type="component" value="Chromosome 3"/>
</dbReference>
<dbReference type="AlphaFoldDB" id="A0AAV0ZXI8"/>
<protein>
    <submittedName>
        <fullName evidence="1">Uncharacterized protein</fullName>
    </submittedName>
</protein>
<evidence type="ECO:0000313" key="1">
    <source>
        <dbReference type="EMBL" id="CAI8601779.1"/>
    </source>
</evidence>
<name>A0AAV0ZXI8_VICFA</name>
<sequence>MNGLEAAIQKLNATMKKFMEEEDVCYVAYTVLCTNDILHLDRVEEKLVVLQVRSPSNGDLDSFLQSPKNKLSMMLTTMTDQSQEEIDTFDFLDVEVLTTPYTTAEMTLSEALCEILLVVDASNLSSD</sequence>
<accession>A0AAV0ZXI8</accession>
<proteinExistence type="predicted"/>
<keyword evidence="2" id="KW-1185">Reference proteome</keyword>
<organism evidence="1 2">
    <name type="scientific">Vicia faba</name>
    <name type="common">Broad bean</name>
    <name type="synonym">Faba vulgaris</name>
    <dbReference type="NCBI Taxonomy" id="3906"/>
    <lineage>
        <taxon>Eukaryota</taxon>
        <taxon>Viridiplantae</taxon>
        <taxon>Streptophyta</taxon>
        <taxon>Embryophyta</taxon>
        <taxon>Tracheophyta</taxon>
        <taxon>Spermatophyta</taxon>
        <taxon>Magnoliopsida</taxon>
        <taxon>eudicotyledons</taxon>
        <taxon>Gunneridae</taxon>
        <taxon>Pentapetalae</taxon>
        <taxon>rosids</taxon>
        <taxon>fabids</taxon>
        <taxon>Fabales</taxon>
        <taxon>Fabaceae</taxon>
        <taxon>Papilionoideae</taxon>
        <taxon>50 kb inversion clade</taxon>
        <taxon>NPAAA clade</taxon>
        <taxon>Hologalegina</taxon>
        <taxon>IRL clade</taxon>
        <taxon>Fabeae</taxon>
        <taxon>Vicia</taxon>
    </lineage>
</organism>
<dbReference type="EMBL" id="OX451738">
    <property type="protein sequence ID" value="CAI8601779.1"/>
    <property type="molecule type" value="Genomic_DNA"/>
</dbReference>
<reference evidence="1 2" key="1">
    <citation type="submission" date="2023-01" db="EMBL/GenBank/DDBJ databases">
        <authorList>
            <person name="Kreplak J."/>
        </authorList>
    </citation>
    <scope>NUCLEOTIDE SEQUENCE [LARGE SCALE GENOMIC DNA]</scope>
</reference>
<gene>
    <name evidence="1" type="ORF">VFH_III010920</name>
</gene>
<evidence type="ECO:0000313" key="2">
    <source>
        <dbReference type="Proteomes" id="UP001157006"/>
    </source>
</evidence>